<dbReference type="EMBL" id="SPLM01000113">
    <property type="protein sequence ID" value="TMW57928.1"/>
    <property type="molecule type" value="Genomic_DNA"/>
</dbReference>
<organism evidence="2 3">
    <name type="scientific">Pythium oligandrum</name>
    <name type="common">Mycoparasitic fungus</name>
    <dbReference type="NCBI Taxonomy" id="41045"/>
    <lineage>
        <taxon>Eukaryota</taxon>
        <taxon>Sar</taxon>
        <taxon>Stramenopiles</taxon>
        <taxon>Oomycota</taxon>
        <taxon>Peronosporomycetes</taxon>
        <taxon>Pythiales</taxon>
        <taxon>Pythiaceae</taxon>
        <taxon>Pythium</taxon>
    </lineage>
</organism>
<evidence type="ECO:0000313" key="3">
    <source>
        <dbReference type="Proteomes" id="UP000794436"/>
    </source>
</evidence>
<dbReference type="OrthoDB" id="127244at2759"/>
<keyword evidence="1" id="KW-0175">Coiled coil</keyword>
<comment type="caution">
    <text evidence="2">The sequence shown here is derived from an EMBL/GenBank/DDBJ whole genome shotgun (WGS) entry which is preliminary data.</text>
</comment>
<reference evidence="2" key="1">
    <citation type="submission" date="2019-03" db="EMBL/GenBank/DDBJ databases">
        <title>Long read genome sequence of the mycoparasitic Pythium oligandrum ATCC 38472 isolated from sugarbeet rhizosphere.</title>
        <authorList>
            <person name="Gaulin E."/>
        </authorList>
    </citation>
    <scope>NUCLEOTIDE SEQUENCE</scope>
    <source>
        <strain evidence="2">ATCC 38472_TT</strain>
    </source>
</reference>
<evidence type="ECO:0000256" key="1">
    <source>
        <dbReference type="SAM" id="Coils"/>
    </source>
</evidence>
<protein>
    <submittedName>
        <fullName evidence="2">Uncharacterized protein</fullName>
    </submittedName>
</protein>
<proteinExistence type="predicted"/>
<evidence type="ECO:0000313" key="2">
    <source>
        <dbReference type="EMBL" id="TMW57928.1"/>
    </source>
</evidence>
<name>A0A8K1FGN0_PYTOL</name>
<accession>A0A8K1FGN0</accession>
<keyword evidence="3" id="KW-1185">Reference proteome</keyword>
<sequence length="361" mass="40775">MTLEVVVRVRNGELEAETTASDASVSSPSTVEADVLVDTRKKRPRTTYNTRKDEIEALQTEQKTLKAAVERLKREKSAHEAAARAEAARRIQQTGLFIAGMRSLVTTIQEYNPLHTLIELSSSESADRSSLLHGIRDHHLHKATKYVVERVRFQNLHRIARQTEISEADNGDSWSTVFDVIPFKGTSDVLTVFTQLQTFMRQHEFIIWENLGISSVLDVDDLNVETDQGESPKASQIHVVSTFPGDLVLEKNVAVFQDFHPDGTDVLPVPHGLVVMESIDRDTQYPYDTTSRLRLDVSSAMVVMKVPPSSVCLVRCGFYRLHKPEWHISEDKEQYLHRLILQWGDVVCQAMREVTGGQISQ</sequence>
<dbReference type="AlphaFoldDB" id="A0A8K1FGN0"/>
<gene>
    <name evidence="2" type="ORF">Poli38472_013402</name>
</gene>
<dbReference type="Proteomes" id="UP000794436">
    <property type="component" value="Unassembled WGS sequence"/>
</dbReference>
<feature type="coiled-coil region" evidence="1">
    <location>
        <begin position="55"/>
        <end position="89"/>
    </location>
</feature>